<keyword evidence="2" id="KW-1185">Reference proteome</keyword>
<name>A0ACD2ZZY7_9AGAR</name>
<reference evidence="1 2" key="1">
    <citation type="journal article" date="2019" name="Nat. Ecol. Evol.">
        <title>Megaphylogeny resolves global patterns of mushroom evolution.</title>
        <authorList>
            <person name="Varga T."/>
            <person name="Krizsan K."/>
            <person name="Foldi C."/>
            <person name="Dima B."/>
            <person name="Sanchez-Garcia M."/>
            <person name="Sanchez-Ramirez S."/>
            <person name="Szollosi G.J."/>
            <person name="Szarkandi J.G."/>
            <person name="Papp V."/>
            <person name="Albert L."/>
            <person name="Andreopoulos W."/>
            <person name="Angelini C."/>
            <person name="Antonin V."/>
            <person name="Barry K.W."/>
            <person name="Bougher N.L."/>
            <person name="Buchanan P."/>
            <person name="Buyck B."/>
            <person name="Bense V."/>
            <person name="Catcheside P."/>
            <person name="Chovatia M."/>
            <person name="Cooper J."/>
            <person name="Damon W."/>
            <person name="Desjardin D."/>
            <person name="Finy P."/>
            <person name="Geml J."/>
            <person name="Haridas S."/>
            <person name="Hughes K."/>
            <person name="Justo A."/>
            <person name="Karasinski D."/>
            <person name="Kautmanova I."/>
            <person name="Kiss B."/>
            <person name="Kocsube S."/>
            <person name="Kotiranta H."/>
            <person name="LaButti K.M."/>
            <person name="Lechner B.E."/>
            <person name="Liimatainen K."/>
            <person name="Lipzen A."/>
            <person name="Lukacs Z."/>
            <person name="Mihaltcheva S."/>
            <person name="Morgado L.N."/>
            <person name="Niskanen T."/>
            <person name="Noordeloos M.E."/>
            <person name="Ohm R.A."/>
            <person name="Ortiz-Santana B."/>
            <person name="Ovrebo C."/>
            <person name="Racz N."/>
            <person name="Riley R."/>
            <person name="Savchenko A."/>
            <person name="Shiryaev A."/>
            <person name="Soop K."/>
            <person name="Spirin V."/>
            <person name="Szebenyi C."/>
            <person name="Tomsovsky M."/>
            <person name="Tulloss R.E."/>
            <person name="Uehling J."/>
            <person name="Grigoriev I.V."/>
            <person name="Vagvolgyi C."/>
            <person name="Papp T."/>
            <person name="Martin F.M."/>
            <person name="Miettinen O."/>
            <person name="Hibbett D.S."/>
            <person name="Nagy L.G."/>
        </authorList>
    </citation>
    <scope>NUCLEOTIDE SEQUENCE [LARGE SCALE GENOMIC DNA]</scope>
    <source>
        <strain evidence="1 2">NL-1719</strain>
    </source>
</reference>
<evidence type="ECO:0000313" key="1">
    <source>
        <dbReference type="EMBL" id="TFK58871.1"/>
    </source>
</evidence>
<dbReference type="Proteomes" id="UP000308600">
    <property type="component" value="Unassembled WGS sequence"/>
</dbReference>
<gene>
    <name evidence="1" type="ORF">BDN72DRAFT_906342</name>
</gene>
<dbReference type="EMBL" id="ML209162">
    <property type="protein sequence ID" value="TFK58871.1"/>
    <property type="molecule type" value="Genomic_DNA"/>
</dbReference>
<proteinExistence type="predicted"/>
<protein>
    <submittedName>
        <fullName evidence="1">Uncharacterized protein</fullName>
    </submittedName>
</protein>
<organism evidence="1 2">
    <name type="scientific">Pluteus cervinus</name>
    <dbReference type="NCBI Taxonomy" id="181527"/>
    <lineage>
        <taxon>Eukaryota</taxon>
        <taxon>Fungi</taxon>
        <taxon>Dikarya</taxon>
        <taxon>Basidiomycota</taxon>
        <taxon>Agaricomycotina</taxon>
        <taxon>Agaricomycetes</taxon>
        <taxon>Agaricomycetidae</taxon>
        <taxon>Agaricales</taxon>
        <taxon>Pluteineae</taxon>
        <taxon>Pluteaceae</taxon>
        <taxon>Pluteus</taxon>
    </lineage>
</organism>
<accession>A0ACD2ZZY7</accession>
<evidence type="ECO:0000313" key="2">
    <source>
        <dbReference type="Proteomes" id="UP000308600"/>
    </source>
</evidence>
<sequence>MSGNLVTQLNLRPVWTQECGLVVCLLSNIPPVVVEDPKSHDYANPRLLDDHHIYLGFYPRRGVYQTPLLSKIGINDDDLIPLIEHDPVLGYALKKSVRDDWARVENFLERIAHLLIVGASRKSVALYGRQMTLPTVTPPHLPRHHRYRHKHSRMDHALDSVARSRDAFQMLTAYATFAISLWLKGTLDDCLDLAFAYLGDEIDNPISFQMLDILRDSIVCEFSPGLRPGFFINPYTTDWGFFFRSFVGAAVPVWVLWGPEHRYKILQPRDPHFRSRLFPPAKYITAAQQLAGYIPSKLPTSATNPHTSSLPRGHGKPVVPLPEFADAILTDKNRDLQIDRRVLVDFMTGQLPGEDWKAFMERMTTHYTASLRMEWAGDTQRREEHEKLAKGGHVTKTATVYIWERDLEDPTFYRRKQLDYAGSLRVWNKYSSSQKKFWGHRNEWDIFPMLPGDFDAQMDISSDRYEHDHAPEDYNPDSGFADDEHISSLSVNDVFDLSPQPTQSTAAPLTLDLSTYLYLRHGYTTSENVWEADFHSRDTQLRPLGPLDYRKARGHLAFAQDQTQNPVTDSLGVTNFCNVATNVLPGQIKYRKLDSKAWDLNDTRFDWRKSGFVLVKGKRSALGGESLWIITQNPDTLNGDGWSVATTSASVALSAFRSTASTIVEVARDFLNRGVPFFTVVSRKSSASTTSRPSTWVRRQPGFVGQRPSDTVATAEDYAMYLRARGIILHSAIGRAARLRGGIIGRIARDVVPDSKVLDGPFVANCLVGTYGDFDLFDDEIPFDQLGIICGTYRAFGFNDRAAPAHESFWPREETWLSGGASAGEWLDLGESWFKKQEAEFASGRYKLHKTSAWRDKVKWDRSRAEKIIAGSDFLAAAFLTTSSRSPLLR</sequence>